<dbReference type="PROSITE" id="PS00061">
    <property type="entry name" value="ADH_SHORT"/>
    <property type="match status" value="1"/>
</dbReference>
<proteinExistence type="inferred from homology"/>
<dbReference type="OrthoDB" id="6592992at2759"/>
<dbReference type="PANTHER" id="PTHR44229">
    <property type="entry name" value="15-HYDROXYPROSTAGLANDIN DEHYDROGENASE [NAD(+)]"/>
    <property type="match status" value="1"/>
</dbReference>
<evidence type="ECO:0000313" key="5">
    <source>
        <dbReference type="Proteomes" id="UP001152798"/>
    </source>
</evidence>
<name>A0A9P0EIL5_NEZVI</name>
<dbReference type="PANTHER" id="PTHR44229:SF8">
    <property type="entry name" value="ALCOHOL DEHYDROGENASE-RELATED"/>
    <property type="match status" value="1"/>
</dbReference>
<gene>
    <name evidence="4" type="ORF">NEZAVI_LOCUS5399</name>
</gene>
<organism evidence="4 5">
    <name type="scientific">Nezara viridula</name>
    <name type="common">Southern green stink bug</name>
    <name type="synonym">Cimex viridulus</name>
    <dbReference type="NCBI Taxonomy" id="85310"/>
    <lineage>
        <taxon>Eukaryota</taxon>
        <taxon>Metazoa</taxon>
        <taxon>Ecdysozoa</taxon>
        <taxon>Arthropoda</taxon>
        <taxon>Hexapoda</taxon>
        <taxon>Insecta</taxon>
        <taxon>Pterygota</taxon>
        <taxon>Neoptera</taxon>
        <taxon>Paraneoptera</taxon>
        <taxon>Hemiptera</taxon>
        <taxon>Heteroptera</taxon>
        <taxon>Panheteroptera</taxon>
        <taxon>Pentatomomorpha</taxon>
        <taxon>Pentatomoidea</taxon>
        <taxon>Pentatomidae</taxon>
        <taxon>Pentatominae</taxon>
        <taxon>Nezara</taxon>
    </lineage>
</organism>
<dbReference type="Proteomes" id="UP001152798">
    <property type="component" value="Chromosome 3"/>
</dbReference>
<evidence type="ECO:0000256" key="1">
    <source>
        <dbReference type="ARBA" id="ARBA00006484"/>
    </source>
</evidence>
<evidence type="ECO:0000256" key="3">
    <source>
        <dbReference type="RuleBase" id="RU000363"/>
    </source>
</evidence>
<dbReference type="PRINTS" id="PR00081">
    <property type="entry name" value="GDHRDH"/>
</dbReference>
<protein>
    <submittedName>
        <fullName evidence="4">Uncharacterized protein</fullName>
    </submittedName>
</protein>
<dbReference type="EMBL" id="OV725079">
    <property type="protein sequence ID" value="CAH1395061.1"/>
    <property type="molecule type" value="Genomic_DNA"/>
</dbReference>
<dbReference type="SUPFAM" id="SSF51735">
    <property type="entry name" value="NAD(P)-binding Rossmann-fold domains"/>
    <property type="match status" value="1"/>
</dbReference>
<dbReference type="Pfam" id="PF00106">
    <property type="entry name" value="adh_short"/>
    <property type="match status" value="1"/>
</dbReference>
<accession>A0A9P0EIL5</accession>
<dbReference type="InterPro" id="IPR002347">
    <property type="entry name" value="SDR_fam"/>
</dbReference>
<evidence type="ECO:0000313" key="4">
    <source>
        <dbReference type="EMBL" id="CAH1395061.1"/>
    </source>
</evidence>
<dbReference type="PRINTS" id="PR00080">
    <property type="entry name" value="SDRFAMILY"/>
</dbReference>
<comment type="similarity">
    <text evidence="1 3">Belongs to the short-chain dehydrogenases/reductases (SDR) family.</text>
</comment>
<dbReference type="GO" id="GO:0016616">
    <property type="term" value="F:oxidoreductase activity, acting on the CH-OH group of donors, NAD or NADP as acceptor"/>
    <property type="evidence" value="ECO:0007669"/>
    <property type="project" value="TreeGrafter"/>
</dbReference>
<dbReference type="Gene3D" id="3.40.50.720">
    <property type="entry name" value="NAD(P)-binding Rossmann-like Domain"/>
    <property type="match status" value="1"/>
</dbReference>
<keyword evidence="2" id="KW-0560">Oxidoreductase</keyword>
<evidence type="ECO:0000256" key="2">
    <source>
        <dbReference type="ARBA" id="ARBA00023002"/>
    </source>
</evidence>
<dbReference type="InterPro" id="IPR036291">
    <property type="entry name" value="NAD(P)-bd_dom_sf"/>
</dbReference>
<dbReference type="GO" id="GO:0005737">
    <property type="term" value="C:cytoplasm"/>
    <property type="evidence" value="ECO:0007669"/>
    <property type="project" value="TreeGrafter"/>
</dbReference>
<keyword evidence="5" id="KW-1185">Reference proteome</keyword>
<dbReference type="AlphaFoldDB" id="A0A9P0EIL5"/>
<reference evidence="4" key="1">
    <citation type="submission" date="2022-01" db="EMBL/GenBank/DDBJ databases">
        <authorList>
            <person name="King R."/>
        </authorList>
    </citation>
    <scope>NUCLEOTIDE SEQUENCE</scope>
</reference>
<sequence length="256" mass="28550">MLKGKIAVVTGGAQGIGLEICRKLLENNVKVALCDINIELGRNTVDQLRTKYSKDDCCFFPVDVSDKIQFKDCLNKIIDLYKSIDILINNAGVADDSIEFWEREVDINCKGTVWGCILGLQLINKGGTIINISSTLALKPYPLMPIYGMTKAAVTNLTICLGSKEYFEKYGINVMAILPGLTDTPILQHTEQRYIFPEMASYRDELKPYLGKMQSPSFVAECTIHALQTGKNGSLWIVEDMKPPGIIELDYKIKTK</sequence>
<dbReference type="InterPro" id="IPR020904">
    <property type="entry name" value="Sc_DH/Rdtase_CS"/>
</dbReference>